<reference evidence="2 3" key="1">
    <citation type="submission" date="2022-09" db="EMBL/GenBank/DDBJ databases">
        <title>Intensive care unit water sources are persistently colonized with multi-drug resistant bacteria and are the site of extensive horizontal gene transfer of antibiotic resistance genes.</title>
        <authorList>
            <person name="Diorio-Toth L."/>
        </authorList>
    </citation>
    <scope>NUCLEOTIDE SEQUENCE [LARGE SCALE GENOMIC DNA]</scope>
    <source>
        <strain evidence="2 3">GD03967</strain>
    </source>
</reference>
<dbReference type="InterPro" id="IPR036691">
    <property type="entry name" value="Endo/exonu/phosph_ase_sf"/>
</dbReference>
<organism evidence="2 3">
    <name type="scientific">Achromobacter mucicolens</name>
    <dbReference type="NCBI Taxonomy" id="1389922"/>
    <lineage>
        <taxon>Bacteria</taxon>
        <taxon>Pseudomonadati</taxon>
        <taxon>Pseudomonadota</taxon>
        <taxon>Betaproteobacteria</taxon>
        <taxon>Burkholderiales</taxon>
        <taxon>Alcaligenaceae</taxon>
        <taxon>Achromobacter</taxon>
    </lineage>
</organism>
<dbReference type="SUPFAM" id="SSF56219">
    <property type="entry name" value="DNase I-like"/>
    <property type="match status" value="1"/>
</dbReference>
<keyword evidence="1" id="KW-0732">Signal</keyword>
<dbReference type="EMBL" id="JAOBZK010000004">
    <property type="protein sequence ID" value="MDH1177444.1"/>
    <property type="molecule type" value="Genomic_DNA"/>
</dbReference>
<accession>A0ABD4YR88</accession>
<gene>
    <name evidence="2" type="ORF">N5C72_05125</name>
</gene>
<sequence>MKSAGAALIAVLLIGLRTSEAAPLCDQIVQVGAWNIEWLGNAKDGKRKAQKSEDISAYIGIAEVDVLALAEISPTSRNASGEYQNDTLDAAFEQLNQSGAAWKYTLLPKRPGARAYYDQWTGVAWNERRVQKVGGPWRLRATIDSDREKAIKAKFSTRQPDTIIWSRWPHAFKFSAGKGLSDFIVVPVHFKANSGRDAGPVEARKYEVDLLLEALHRGASQFSDEDLVVLGDSNMLSANEPAAAALRAYGMKDCNAGDIGTHLSSGAVGQDAPFDRVFLVSSQPETQASCPLNGEIADPFTFTVVRPSAWLPGMGRGEFRDRLSDHQLVRVGICAIKDDD</sequence>
<evidence type="ECO:0000313" key="2">
    <source>
        <dbReference type="EMBL" id="MDH1177444.1"/>
    </source>
</evidence>
<comment type="caution">
    <text evidence="2">The sequence shown here is derived from an EMBL/GenBank/DDBJ whole genome shotgun (WGS) entry which is preliminary data.</text>
</comment>
<dbReference type="RefSeq" id="WP_279989712.1">
    <property type="nucleotide sequence ID" value="NZ_JAOBZK010000004.1"/>
</dbReference>
<name>A0ABD4YR88_9BURK</name>
<feature type="signal peptide" evidence="1">
    <location>
        <begin position="1"/>
        <end position="21"/>
    </location>
</feature>
<evidence type="ECO:0000313" key="3">
    <source>
        <dbReference type="Proteomes" id="UP001158644"/>
    </source>
</evidence>
<feature type="chain" id="PRO_5044771726" description="Endonuclease/exonuclease/phosphatase domain-containing protein" evidence="1">
    <location>
        <begin position="22"/>
        <end position="340"/>
    </location>
</feature>
<dbReference type="Proteomes" id="UP001158644">
    <property type="component" value="Unassembled WGS sequence"/>
</dbReference>
<dbReference type="AlphaFoldDB" id="A0ABD4YR88"/>
<evidence type="ECO:0008006" key="4">
    <source>
        <dbReference type="Google" id="ProtNLM"/>
    </source>
</evidence>
<protein>
    <recommendedName>
        <fullName evidence="4">Endonuclease/exonuclease/phosphatase domain-containing protein</fullName>
    </recommendedName>
</protein>
<evidence type="ECO:0000256" key="1">
    <source>
        <dbReference type="SAM" id="SignalP"/>
    </source>
</evidence>
<dbReference type="Gene3D" id="3.60.10.10">
    <property type="entry name" value="Endonuclease/exonuclease/phosphatase"/>
    <property type="match status" value="1"/>
</dbReference>
<proteinExistence type="predicted"/>